<evidence type="ECO:0000313" key="2">
    <source>
        <dbReference type="Proteomes" id="UP001232117"/>
    </source>
</evidence>
<evidence type="ECO:0000313" key="1">
    <source>
        <dbReference type="EMBL" id="WGK94252.1"/>
    </source>
</evidence>
<gene>
    <name evidence="1" type="ORF">MG292_09215</name>
</gene>
<dbReference type="EMBL" id="CP092332">
    <property type="protein sequence ID" value="WGK94252.1"/>
    <property type="molecule type" value="Genomic_DNA"/>
</dbReference>
<organism evidence="1 2">
    <name type="scientific">Flavobacterium keumense</name>
    <dbReference type="NCBI Taxonomy" id="1306518"/>
    <lineage>
        <taxon>Bacteria</taxon>
        <taxon>Pseudomonadati</taxon>
        <taxon>Bacteroidota</taxon>
        <taxon>Flavobacteriia</taxon>
        <taxon>Flavobacteriales</taxon>
        <taxon>Flavobacteriaceae</taxon>
        <taxon>Flavobacterium</taxon>
    </lineage>
</organism>
<keyword evidence="2" id="KW-1185">Reference proteome</keyword>
<dbReference type="RefSeq" id="WP_264533021.1">
    <property type="nucleotide sequence ID" value="NZ_CP092332.1"/>
</dbReference>
<dbReference type="Pfam" id="PF21983">
    <property type="entry name" value="NikA-like"/>
    <property type="match status" value="1"/>
</dbReference>
<proteinExistence type="predicted"/>
<sequence>MFNITVVKMEVKNKRKVKEKLIAFRLAEAELKQLKDYASKTKLNVSQFIRLMTIGQA</sequence>
<accession>A0ABY8N3Z5</accession>
<reference evidence="1 2" key="2">
    <citation type="submission" date="2023-06" db="EMBL/GenBank/DDBJ databases">
        <title>Complete Genome Sequence of Flavobacterium keumense K3R-10.</title>
        <authorList>
            <person name="Jeong H."/>
            <person name="Jhang S.Y."/>
            <person name="Kim J.N."/>
        </authorList>
    </citation>
    <scope>NUCLEOTIDE SEQUENCE [LARGE SCALE GENOMIC DNA]</scope>
    <source>
        <strain evidence="1 2">K3R-10</strain>
    </source>
</reference>
<dbReference type="InterPro" id="IPR053842">
    <property type="entry name" value="NikA-like"/>
</dbReference>
<protein>
    <recommendedName>
        <fullName evidence="3">Ribbon-helix-helix protein, copG family</fullName>
    </recommendedName>
</protein>
<name>A0ABY8N3Z5_9FLAO</name>
<reference evidence="1 2" key="1">
    <citation type="submission" date="2022-02" db="EMBL/GenBank/DDBJ databases">
        <authorList>
            <person name="Cha I.-T."/>
            <person name="Lee K.-E."/>
            <person name="Park S.-J."/>
        </authorList>
    </citation>
    <scope>NUCLEOTIDE SEQUENCE [LARGE SCALE GENOMIC DNA]</scope>
    <source>
        <strain evidence="1 2">K3R-10</strain>
    </source>
</reference>
<dbReference type="Proteomes" id="UP001232117">
    <property type="component" value="Chromosome"/>
</dbReference>
<evidence type="ECO:0008006" key="3">
    <source>
        <dbReference type="Google" id="ProtNLM"/>
    </source>
</evidence>